<sequence>MRVLALVLASVLALVLASVSVTLILAAGATKTRSHEAASGWDYPFECCSGADCARIDPEAVVERPSGYIVTIAPGHHPIWATERRKPLILEIPYQKARLSPDGHWHLCINDAGELLCFFSPVGGS</sequence>
<dbReference type="AlphaFoldDB" id="A0A1H5YA63"/>
<name>A0A1H5YA63_9HYPH</name>
<accession>A0A1H5YA63</accession>
<dbReference type="EMBL" id="FNUY01000003">
    <property type="protein sequence ID" value="SEG20868.1"/>
    <property type="molecule type" value="Genomic_DNA"/>
</dbReference>
<protein>
    <submittedName>
        <fullName evidence="1">Uncharacterized protein</fullName>
    </submittedName>
</protein>
<organism evidence="1 2">
    <name type="scientific">Bosea lathyri</name>
    <dbReference type="NCBI Taxonomy" id="1036778"/>
    <lineage>
        <taxon>Bacteria</taxon>
        <taxon>Pseudomonadati</taxon>
        <taxon>Pseudomonadota</taxon>
        <taxon>Alphaproteobacteria</taxon>
        <taxon>Hyphomicrobiales</taxon>
        <taxon>Boseaceae</taxon>
        <taxon>Bosea</taxon>
    </lineage>
</organism>
<proteinExistence type="predicted"/>
<gene>
    <name evidence="1" type="ORF">SAMN04488115_103607</name>
</gene>
<reference evidence="1 2" key="1">
    <citation type="submission" date="2016-10" db="EMBL/GenBank/DDBJ databases">
        <authorList>
            <person name="de Groot N.N."/>
        </authorList>
    </citation>
    <scope>NUCLEOTIDE SEQUENCE [LARGE SCALE GENOMIC DNA]</scope>
    <source>
        <strain evidence="1 2">DSM 26656</strain>
    </source>
</reference>
<evidence type="ECO:0000313" key="1">
    <source>
        <dbReference type="EMBL" id="SEG20868.1"/>
    </source>
</evidence>
<evidence type="ECO:0000313" key="2">
    <source>
        <dbReference type="Proteomes" id="UP000236743"/>
    </source>
</evidence>
<dbReference type="Proteomes" id="UP000236743">
    <property type="component" value="Unassembled WGS sequence"/>
</dbReference>
<keyword evidence="2" id="KW-1185">Reference proteome</keyword>